<protein>
    <submittedName>
        <fullName evidence="1">Uncharacterized protein</fullName>
    </submittedName>
</protein>
<organism evidence="1 2">
    <name type="scientific">Trinickia symbiotica</name>
    <dbReference type="NCBI Taxonomy" id="863227"/>
    <lineage>
        <taxon>Bacteria</taxon>
        <taxon>Pseudomonadati</taxon>
        <taxon>Pseudomonadota</taxon>
        <taxon>Betaproteobacteria</taxon>
        <taxon>Burkholderiales</taxon>
        <taxon>Burkholderiaceae</taxon>
        <taxon>Trinickia</taxon>
    </lineage>
</organism>
<dbReference type="AlphaFoldDB" id="A0A2N7WQD5"/>
<comment type="caution">
    <text evidence="1">The sequence shown here is derived from an EMBL/GenBank/DDBJ whole genome shotgun (WGS) entry which is preliminary data.</text>
</comment>
<evidence type="ECO:0000313" key="1">
    <source>
        <dbReference type="EMBL" id="PMS31658.1"/>
    </source>
</evidence>
<dbReference type="EMBL" id="PNYC01000025">
    <property type="protein sequence ID" value="PMS31658.1"/>
    <property type="molecule type" value="Genomic_DNA"/>
</dbReference>
<name>A0A2N7WQD5_9BURK</name>
<accession>A0A2N7WQD5</accession>
<dbReference type="Proteomes" id="UP000235777">
    <property type="component" value="Unassembled WGS sequence"/>
</dbReference>
<gene>
    <name evidence="1" type="ORF">C0Z20_27925</name>
</gene>
<proteinExistence type="predicted"/>
<reference evidence="1 2" key="1">
    <citation type="submission" date="2018-01" db="EMBL/GenBank/DDBJ databases">
        <title>Whole genome analyses suggest that Burkholderia sensu lato contains two further novel genera in the rhizoxinica-symbiotica group Mycetohabitans gen. nov., and Trinickia gen. nov.: implications for the evolution of diazotrophy and nodulation in the Burkholderiaceae.</title>
        <authorList>
            <person name="Estrada-de los Santos P."/>
            <person name="Palmer M."/>
            <person name="Chavez-Ramirez B."/>
            <person name="Beukes C."/>
            <person name="Steenkamp E.T."/>
            <person name="Hirsch A.M."/>
            <person name="Manyaka P."/>
            <person name="Maluk M."/>
            <person name="Lafos M."/>
            <person name="Crook M."/>
            <person name="Gross E."/>
            <person name="Simon M.F."/>
            <person name="Bueno dos Reis Junior F."/>
            <person name="Poole P.S."/>
            <person name="Venter S.N."/>
            <person name="James E.K."/>
        </authorList>
    </citation>
    <scope>NUCLEOTIDE SEQUENCE [LARGE SCALE GENOMIC DNA]</scope>
    <source>
        <strain evidence="1 2">JPY 581</strain>
    </source>
</reference>
<evidence type="ECO:0000313" key="2">
    <source>
        <dbReference type="Proteomes" id="UP000235777"/>
    </source>
</evidence>
<keyword evidence="2" id="KW-1185">Reference proteome</keyword>
<sequence length="121" mass="13523">MEMVAEAVIEIVVEIVIEMMEVVEPMEAIDEHHRGAEEIRRLPVPPRRRVIRVAVGRRHPGTVLAHENPDAVRLQAGSTDERLHRAFDLSLSGDDLASGRIDVRIVDVRPVIRLRAGTRGA</sequence>